<dbReference type="SUPFAM" id="SSF55874">
    <property type="entry name" value="ATPase domain of HSP90 chaperone/DNA topoisomerase II/histidine kinase"/>
    <property type="match status" value="1"/>
</dbReference>
<dbReference type="PIRSF" id="PIRSF000084">
    <property type="entry name" value="Phytochrome"/>
    <property type="match status" value="1"/>
</dbReference>
<dbReference type="PROSITE" id="PS50046">
    <property type="entry name" value="PHYTOCHROME_2"/>
    <property type="match status" value="1"/>
</dbReference>
<dbReference type="NCBIfam" id="TIGR00229">
    <property type="entry name" value="sensory_box"/>
    <property type="match status" value="1"/>
</dbReference>
<dbReference type="InterPro" id="IPR005467">
    <property type="entry name" value="His_kinase_dom"/>
</dbReference>
<dbReference type="GO" id="GO:0006355">
    <property type="term" value="P:regulation of DNA-templated transcription"/>
    <property type="evidence" value="ECO:0007669"/>
    <property type="project" value="InterPro"/>
</dbReference>
<dbReference type="GO" id="GO:0042803">
    <property type="term" value="F:protein homodimerization activity"/>
    <property type="evidence" value="ECO:0007669"/>
    <property type="project" value="InterPro"/>
</dbReference>
<dbReference type="InterPro" id="IPR013767">
    <property type="entry name" value="PAS_fold"/>
</dbReference>
<dbReference type="Proteomes" id="UP000189701">
    <property type="component" value="Unplaced"/>
</dbReference>
<feature type="compositionally biased region" description="Low complexity" evidence="13">
    <location>
        <begin position="22"/>
        <end position="47"/>
    </location>
</feature>
<reference evidence="19" key="2">
    <citation type="submission" date="2025-08" db="UniProtKB">
        <authorList>
            <consortium name="RefSeq"/>
        </authorList>
    </citation>
    <scope>IDENTIFICATION</scope>
    <source>
        <tissue evidence="19">Leaf</tissue>
    </source>
</reference>
<evidence type="ECO:0000256" key="3">
    <source>
        <dbReference type="ARBA" id="ARBA00011738"/>
    </source>
</evidence>
<dbReference type="InterPro" id="IPR003661">
    <property type="entry name" value="HisK_dim/P_dom"/>
</dbReference>
<dbReference type="InterPro" id="IPR013516">
    <property type="entry name" value="Phyto_chromo_BS"/>
</dbReference>
<dbReference type="InterPro" id="IPR036890">
    <property type="entry name" value="HATPase_C_sf"/>
</dbReference>
<evidence type="ECO:0000256" key="10">
    <source>
        <dbReference type="ARBA" id="ARBA00023170"/>
    </source>
</evidence>
<dbReference type="Gene3D" id="3.30.450.40">
    <property type="match status" value="1"/>
</dbReference>
<keyword evidence="18" id="KW-1185">Reference proteome</keyword>
<dbReference type="PANTHER" id="PTHR47876:SF3">
    <property type="entry name" value="PHYTOCHROME 1"/>
    <property type="match status" value="1"/>
</dbReference>
<dbReference type="Gene3D" id="3.30.450.20">
    <property type="entry name" value="PAS domain"/>
    <property type="match status" value="3"/>
</dbReference>
<dbReference type="SMART" id="SM00091">
    <property type="entry name" value="PAS"/>
    <property type="match status" value="2"/>
</dbReference>
<dbReference type="FunFam" id="3.30.450.270:FF:000001">
    <property type="entry name" value="Phytochrome"/>
    <property type="match status" value="1"/>
</dbReference>
<dbReference type="OrthoDB" id="2015534at2759"/>
<dbReference type="InterPro" id="IPR016132">
    <property type="entry name" value="Phyto_chromo_attachment"/>
</dbReference>
<comment type="function">
    <text evidence="1">Regulatory photoreceptor which exists in two forms that are reversibly interconvertible by light: the Pr form that absorbs maximally in the red region of the spectrum and the Pfr form that absorbs maximally in the far-red region. Photoconversion of Pr to Pfr induces an array of morphogenic responses, whereas reconversion of Pfr to Pr cancels the induction of those responses. Pfr controls the expression of a number of nuclear genes including those encoding the small subunit of ribulose-bisphosphate carboxylase, chlorophyll A/B binding protein, protochlorophyllide reductase, rRNA, etc. It also controls the expression of its own gene(s) in a negative feedback fashion.</text>
</comment>
<dbReference type="InterPro" id="IPR001294">
    <property type="entry name" value="Phytochrome"/>
</dbReference>
<feature type="region of interest" description="Disordered" evidence="13">
    <location>
        <begin position="1"/>
        <end position="47"/>
    </location>
</feature>
<dbReference type="PANTHER" id="PTHR47876">
    <property type="entry name" value="OS08G0260000 PROTEIN"/>
    <property type="match status" value="1"/>
</dbReference>
<feature type="domain" description="PAS" evidence="16">
    <location>
        <begin position="758"/>
        <end position="810"/>
    </location>
</feature>
<keyword evidence="5 11" id="KW-0716">Sensory transduction</keyword>
<dbReference type="InterPro" id="IPR003594">
    <property type="entry name" value="HATPase_dom"/>
</dbReference>
<evidence type="ECO:0000256" key="6">
    <source>
        <dbReference type="ARBA" id="ARBA00022737"/>
    </source>
</evidence>
<evidence type="ECO:0000259" key="15">
    <source>
        <dbReference type="PROSITE" id="PS50109"/>
    </source>
</evidence>
<dbReference type="FunFam" id="3.30.450.20:FF:000039">
    <property type="entry name" value="Phytochrome"/>
    <property type="match status" value="1"/>
</dbReference>
<evidence type="ECO:0000256" key="12">
    <source>
        <dbReference type="PIRSR" id="PIRSR000084-50"/>
    </source>
</evidence>
<dbReference type="Pfam" id="PF02518">
    <property type="entry name" value="HATPase_c"/>
    <property type="match status" value="1"/>
</dbReference>
<dbReference type="GO" id="GO:0009584">
    <property type="term" value="P:detection of visible light"/>
    <property type="evidence" value="ECO:0007669"/>
    <property type="project" value="InterPro"/>
</dbReference>
<comment type="similarity">
    <text evidence="2 11">Belongs to the phytochrome family.</text>
</comment>
<comment type="PTM">
    <text evidence="12">Contains one covalently linked phytochromobilin chromophore.</text>
</comment>
<evidence type="ECO:0000313" key="18">
    <source>
        <dbReference type="Proteomes" id="UP000189701"/>
    </source>
</evidence>
<dbReference type="InterPro" id="IPR035965">
    <property type="entry name" value="PAS-like_dom_sf"/>
</dbReference>
<dbReference type="SUPFAM" id="SSF55781">
    <property type="entry name" value="GAF domain-like"/>
    <property type="match status" value="2"/>
</dbReference>
<dbReference type="eggNOG" id="ENOG502R3WG">
    <property type="taxonomic scope" value="Eukaryota"/>
</dbReference>
<evidence type="ECO:0000259" key="16">
    <source>
        <dbReference type="PROSITE" id="PS50112"/>
    </source>
</evidence>
<dbReference type="InterPro" id="IPR029016">
    <property type="entry name" value="GAF-like_dom_sf"/>
</dbReference>
<evidence type="ECO:0000256" key="2">
    <source>
        <dbReference type="ARBA" id="ARBA00008235"/>
    </source>
</evidence>
<keyword evidence="9 11" id="KW-0804">Transcription</keyword>
<reference evidence="18" key="1">
    <citation type="journal article" date="2013" name="Genome Biol.">
        <title>Reference genomes and transcriptomes of Nicotiana sylvestris and Nicotiana tomentosiformis.</title>
        <authorList>
            <person name="Sierro N."/>
            <person name="Battey J.N."/>
            <person name="Ouadi S."/>
            <person name="Bovet L."/>
            <person name="Goepfert S."/>
            <person name="Bakaher N."/>
            <person name="Peitsch M.C."/>
            <person name="Ivanov N.V."/>
        </authorList>
    </citation>
    <scope>NUCLEOTIDE SEQUENCE [LARGE SCALE GENOMIC DNA]</scope>
</reference>
<dbReference type="CDD" id="cd16932">
    <property type="entry name" value="HATPase_Phy-like"/>
    <property type="match status" value="1"/>
</dbReference>
<dbReference type="Gene3D" id="3.30.565.10">
    <property type="entry name" value="Histidine kinase-like ATPase, C-terminal domain"/>
    <property type="match status" value="1"/>
</dbReference>
<dbReference type="Pfam" id="PF01590">
    <property type="entry name" value="GAF"/>
    <property type="match status" value="1"/>
</dbReference>
<name>A0A1U7VNP7_NICSY</name>
<sequence length="1142" mass="126938">MEFQSSSKTRRRGRPTSPNLQNKKNSNKDSTFSSSAASNMNNNNTSNATMAQYNADAKLMAEFELSGVSGKSFNYSRSVLYAPQDNANEEEITSYLSRIQRGGLVQPFGCVLAIEEHTFKIIGYSENCFDMLGFKIAESSKLITLIGVDARTLFTPSSGASLAKAMTSREISLLNPIWVHSRSTHKPFYAILHRIDVGIVIDLEPANSSDPALLLAGAVQSQKLAVRSISRLQSLPGGDIGVLCDTVVEDVQKLTGYDRVMVYKFHDDNHGEVLSEIRRSDLEPYLGLHYPATDIPQAARFLFKQNRIRMICDCNAQPVKIVQSEELKQPLCLVNSTLRSPHGCHTQYMANMGSISSLVMSVVINSSDSRKLWGLVVCHHSTPRYVPFPLRYACEFFMQAFGLQLHMELQLASQLAEKKTLQMQTLLCDMLLRDVPFGIVTQSPSIMDLVKCDGAALYYGGKCWLLGVTPTEAQVKDIAEWLLVAHKDSTGLSTDSLADAAYPGAALLGDEVCGMATARITSEDFLFWFRSHTANEVKWGGAKHHPDDKDDGGKMHPRSSFNAFLEVVKSRSMPWDVPEINAIHSLQIIMRESIQEIENSSLKTMTSSQQNDADGPSMDELSSVAMEMVRLIETATAPIFGVDPSGLINGWNGKIADLTGLQASEAIGKSLINDVAHEDSHETVEKVLHRALLGEEDKNVEIKLRRFGKDPPKSVLYLVTNTCTSRDHKNDVVGVCFVAQDVTPEKAVMDKFIQLQGDYEAIVQSLNPLIPPIFASDENACCSEWNAAMERLTGWTRYEILGRTLPGEVFGGLCRLRGQDALTKFMILFYQAISGHDTKKLPFGFFNRTGEFVEVFLTANKRTDEHGNIIGCFCFLQPTLVDPEASDERQDNKESLSKIKEFSYIRQQMKNPLNGIQFTHKLLEATCVSDNQKQLLETSEACEKQILSVIDNMDFGSIEDGSKVELNMEEFVLGNVVDAIESQVMILLKEKNLQLLHDIPDQIKTLPLYGDQIKLQLILSDFLLSVVHHAPSPDGWVEIKVLPGLKLIQDGNECIRLQFRMTHPGQGLPAALIEDMSGGRNRGTTQEGIALNFSQKLVNTMNGHVRYVREENKCYFLIDLELKTGKSTQHGPDSDGTEKMEI</sequence>
<feature type="domain" description="Phytochrome chromophore attachment site" evidence="14">
    <location>
        <begin position="239"/>
        <end position="399"/>
    </location>
</feature>
<dbReference type="Pfam" id="PF08446">
    <property type="entry name" value="PAS_2"/>
    <property type="match status" value="1"/>
</dbReference>
<evidence type="ECO:0000256" key="8">
    <source>
        <dbReference type="ARBA" id="ARBA00023015"/>
    </source>
</evidence>
<dbReference type="InterPro" id="IPR000014">
    <property type="entry name" value="PAS"/>
</dbReference>
<keyword evidence="4 11" id="KW-0600">Photoreceptor protein</keyword>
<dbReference type="Pfam" id="PF00512">
    <property type="entry name" value="HisKA"/>
    <property type="match status" value="1"/>
</dbReference>
<evidence type="ECO:0000259" key="14">
    <source>
        <dbReference type="PROSITE" id="PS50046"/>
    </source>
</evidence>
<dbReference type="SMART" id="SM00387">
    <property type="entry name" value="HATPase_c"/>
    <property type="match status" value="1"/>
</dbReference>
<comment type="subunit">
    <text evidence="3">Homodimer.</text>
</comment>
<dbReference type="InterPro" id="IPR013654">
    <property type="entry name" value="PAS_2"/>
</dbReference>
<dbReference type="InterPro" id="IPR000700">
    <property type="entry name" value="PAS-assoc_C"/>
</dbReference>
<dbReference type="InterPro" id="IPR043150">
    <property type="entry name" value="Phytochrome_PHY_sf"/>
</dbReference>
<evidence type="ECO:0000256" key="5">
    <source>
        <dbReference type="ARBA" id="ARBA00022606"/>
    </source>
</evidence>
<organism evidence="18 19">
    <name type="scientific">Nicotiana sylvestris</name>
    <name type="common">Wood tobacco</name>
    <name type="synonym">South American tobacco</name>
    <dbReference type="NCBI Taxonomy" id="4096"/>
    <lineage>
        <taxon>Eukaryota</taxon>
        <taxon>Viridiplantae</taxon>
        <taxon>Streptophyta</taxon>
        <taxon>Embryophyta</taxon>
        <taxon>Tracheophyta</taxon>
        <taxon>Spermatophyta</taxon>
        <taxon>Magnoliopsida</taxon>
        <taxon>eudicotyledons</taxon>
        <taxon>Gunneridae</taxon>
        <taxon>Pentapetalae</taxon>
        <taxon>asterids</taxon>
        <taxon>lamiids</taxon>
        <taxon>Solanales</taxon>
        <taxon>Solanaceae</taxon>
        <taxon>Nicotianoideae</taxon>
        <taxon>Nicotianeae</taxon>
        <taxon>Nicotiana</taxon>
    </lineage>
</organism>
<feature type="domain" description="Histidine kinase" evidence="15">
    <location>
        <begin position="904"/>
        <end position="1124"/>
    </location>
</feature>
<dbReference type="Pfam" id="PF00360">
    <property type="entry name" value="PHY"/>
    <property type="match status" value="1"/>
</dbReference>
<dbReference type="AlphaFoldDB" id="A0A1U7VNP7"/>
<dbReference type="Gene3D" id="3.30.450.270">
    <property type="match status" value="1"/>
</dbReference>
<dbReference type="SMART" id="SM00388">
    <property type="entry name" value="HisKA"/>
    <property type="match status" value="1"/>
</dbReference>
<feature type="domain" description="PAS" evidence="16">
    <location>
        <begin position="624"/>
        <end position="695"/>
    </location>
</feature>
<dbReference type="InterPro" id="IPR003018">
    <property type="entry name" value="GAF"/>
</dbReference>
<dbReference type="SMART" id="SM00065">
    <property type="entry name" value="GAF"/>
    <property type="match status" value="1"/>
</dbReference>
<dbReference type="PROSITE" id="PS50112">
    <property type="entry name" value="PAS"/>
    <property type="match status" value="2"/>
</dbReference>
<evidence type="ECO:0000256" key="9">
    <source>
        <dbReference type="ARBA" id="ARBA00023163"/>
    </source>
</evidence>
<gene>
    <name evidence="19" type="primary">LOC104217930</name>
</gene>
<feature type="binding site" description="covalent" evidence="12">
    <location>
        <position position="344"/>
    </location>
    <ligand>
        <name>phytochromobilin</name>
        <dbReference type="ChEBI" id="CHEBI:189064"/>
    </ligand>
</feature>
<dbReference type="GO" id="GO:0000155">
    <property type="term" value="F:phosphorelay sensor kinase activity"/>
    <property type="evidence" value="ECO:0007669"/>
    <property type="project" value="InterPro"/>
</dbReference>
<evidence type="ECO:0000256" key="7">
    <source>
        <dbReference type="ARBA" id="ARBA00022991"/>
    </source>
</evidence>
<dbReference type="KEGG" id="nsy:104217930"/>
<dbReference type="PROSITE" id="PS00245">
    <property type="entry name" value="PHYTOCHROME_1"/>
    <property type="match status" value="1"/>
</dbReference>
<dbReference type="InterPro" id="IPR044767">
    <property type="entry name" value="Phy_HATPase-like"/>
</dbReference>
<keyword evidence="6" id="KW-0677">Repeat</keyword>
<evidence type="ECO:0000256" key="4">
    <source>
        <dbReference type="ARBA" id="ARBA00022543"/>
    </source>
</evidence>
<dbReference type="CDD" id="cd00082">
    <property type="entry name" value="HisKA"/>
    <property type="match status" value="1"/>
</dbReference>
<dbReference type="STRING" id="4096.A0A1U7VNP7"/>
<dbReference type="GO" id="GO:0009881">
    <property type="term" value="F:photoreceptor activity"/>
    <property type="evidence" value="ECO:0007669"/>
    <property type="project" value="UniProtKB-KW"/>
</dbReference>
<dbReference type="FunFam" id="3.30.450.20:FF:000034">
    <property type="entry name" value="Phytochrome"/>
    <property type="match status" value="1"/>
</dbReference>
<evidence type="ECO:0000259" key="17">
    <source>
        <dbReference type="PROSITE" id="PS50113"/>
    </source>
</evidence>
<dbReference type="PRINTS" id="PR01033">
    <property type="entry name" value="PHYTOCHROME"/>
</dbReference>
<dbReference type="PROSITE" id="PS50109">
    <property type="entry name" value="HIS_KIN"/>
    <property type="match status" value="1"/>
</dbReference>
<dbReference type="Pfam" id="PF00989">
    <property type="entry name" value="PAS"/>
    <property type="match status" value="2"/>
</dbReference>
<evidence type="ECO:0000256" key="1">
    <source>
        <dbReference type="ARBA" id="ARBA00002479"/>
    </source>
</evidence>
<dbReference type="GO" id="GO:0009585">
    <property type="term" value="P:red, far-red light phototransduction"/>
    <property type="evidence" value="ECO:0007669"/>
    <property type="project" value="InterPro"/>
</dbReference>
<dbReference type="CDD" id="cd00130">
    <property type="entry name" value="PAS"/>
    <property type="match status" value="2"/>
</dbReference>
<feature type="domain" description="PAC" evidence="17">
    <location>
        <begin position="698"/>
        <end position="754"/>
    </location>
</feature>
<dbReference type="InterPro" id="IPR012129">
    <property type="entry name" value="Phytochrome_A-E"/>
</dbReference>
<dbReference type="RefSeq" id="XP_009766581.1">
    <property type="nucleotide sequence ID" value="XM_009768279.1"/>
</dbReference>
<evidence type="ECO:0000256" key="11">
    <source>
        <dbReference type="PIRNR" id="PIRNR000084"/>
    </source>
</evidence>
<accession>A0A1U7VNP7</accession>
<protein>
    <recommendedName>
        <fullName evidence="11">Phytochrome</fullName>
    </recommendedName>
</protein>
<evidence type="ECO:0000313" key="19">
    <source>
        <dbReference type="RefSeq" id="XP_009766581.1"/>
    </source>
</evidence>
<dbReference type="GO" id="GO:0017006">
    <property type="term" value="P:protein-tetrapyrrole linkage"/>
    <property type="evidence" value="ECO:0007669"/>
    <property type="project" value="InterPro"/>
</dbReference>
<keyword evidence="7 11" id="KW-0157">Chromophore</keyword>
<dbReference type="InterPro" id="IPR013515">
    <property type="entry name" value="Phytochrome_cen-reg"/>
</dbReference>
<keyword evidence="10 11" id="KW-0675">Receptor</keyword>
<proteinExistence type="inferred from homology"/>
<dbReference type="GeneID" id="104217930"/>
<dbReference type="PROSITE" id="PS50113">
    <property type="entry name" value="PAC"/>
    <property type="match status" value="1"/>
</dbReference>
<keyword evidence="8 11" id="KW-0805">Transcription regulation</keyword>
<evidence type="ECO:0000256" key="13">
    <source>
        <dbReference type="SAM" id="MobiDB-lite"/>
    </source>
</evidence>
<dbReference type="SUPFAM" id="SSF55785">
    <property type="entry name" value="PYP-like sensor domain (PAS domain)"/>
    <property type="match status" value="3"/>
</dbReference>